<dbReference type="RefSeq" id="WP_088387036.1">
    <property type="nucleotide sequence ID" value="NZ_NIOF01000012.1"/>
</dbReference>
<dbReference type="OrthoDB" id="9154653at2"/>
<reference evidence="1 2" key="1">
    <citation type="journal article" date="2008" name="Int. J. Syst. Evol. Microbiol.">
        <title>Description of Roseateles aquatilis sp. nov. and Roseateles terrae sp. nov., in the class Betaproteobacteria, and emended description of the genus Roseateles.</title>
        <authorList>
            <person name="Gomila M."/>
            <person name="Bowien B."/>
            <person name="Falsen E."/>
            <person name="Moore E.R."/>
            <person name="Lalucat J."/>
        </authorList>
    </citation>
    <scope>NUCLEOTIDE SEQUENCE [LARGE SCALE GENOMIC DNA]</scope>
    <source>
        <strain evidence="1 2">CCUG 48205</strain>
    </source>
</reference>
<comment type="caution">
    <text evidence="1">The sequence shown here is derived from an EMBL/GenBank/DDBJ whole genome shotgun (WGS) entry which is preliminary data.</text>
</comment>
<dbReference type="AlphaFoldDB" id="A0A246IZG4"/>
<dbReference type="EMBL" id="NIOF01000012">
    <property type="protein sequence ID" value="OWQ85733.1"/>
    <property type="molecule type" value="Genomic_DNA"/>
</dbReference>
<accession>A0A246IZG4</accession>
<protein>
    <submittedName>
        <fullName evidence="1">Uncharacterized protein</fullName>
    </submittedName>
</protein>
<evidence type="ECO:0000313" key="2">
    <source>
        <dbReference type="Proteomes" id="UP000197468"/>
    </source>
</evidence>
<name>A0A246IZG4_9BURK</name>
<sequence length="91" mass="9875">MTHHRITVACEGLTDVEGTAAVADVLDEFKARPWHIDISCVWSNGRLTLSASNDYDAGGMALLDEFGDAIHACVDYSNRIKLAVVAVEEEP</sequence>
<evidence type="ECO:0000313" key="1">
    <source>
        <dbReference type="EMBL" id="OWQ85733.1"/>
    </source>
</evidence>
<proteinExistence type="predicted"/>
<keyword evidence="2" id="KW-1185">Reference proteome</keyword>
<dbReference type="Proteomes" id="UP000197468">
    <property type="component" value="Unassembled WGS sequence"/>
</dbReference>
<gene>
    <name evidence="1" type="ORF">CDN99_21910</name>
</gene>
<organism evidence="1 2">
    <name type="scientific">Roseateles aquatilis</name>
    <dbReference type="NCBI Taxonomy" id="431061"/>
    <lineage>
        <taxon>Bacteria</taxon>
        <taxon>Pseudomonadati</taxon>
        <taxon>Pseudomonadota</taxon>
        <taxon>Betaproteobacteria</taxon>
        <taxon>Burkholderiales</taxon>
        <taxon>Sphaerotilaceae</taxon>
        <taxon>Roseateles</taxon>
    </lineage>
</organism>